<reference evidence="6" key="1">
    <citation type="submission" date="2008-01" db="EMBL/GenBank/DDBJ databases">
        <title>Complete sequence of Shewanella halifaxensis HAW-EB4.</title>
        <authorList>
            <consortium name="US DOE Joint Genome Institute"/>
            <person name="Copeland A."/>
            <person name="Lucas S."/>
            <person name="Lapidus A."/>
            <person name="Glavina del Rio T."/>
            <person name="Dalin E."/>
            <person name="Tice H."/>
            <person name="Bruce D."/>
            <person name="Goodwin L."/>
            <person name="Pitluck S."/>
            <person name="Sims D."/>
            <person name="Brettin T."/>
            <person name="Detter J.C."/>
            <person name="Han C."/>
            <person name="Kuske C.R."/>
            <person name="Schmutz J."/>
            <person name="Larimer F."/>
            <person name="Land M."/>
            <person name="Hauser L."/>
            <person name="Kyrpides N."/>
            <person name="Kim E."/>
            <person name="Zhao J.-S."/>
            <person name="Richardson P."/>
        </authorList>
    </citation>
    <scope>NUCLEOTIDE SEQUENCE [LARGE SCALE GENOMIC DNA]</scope>
    <source>
        <strain evidence="6">HAW-EB4</strain>
    </source>
</reference>
<dbReference type="RefSeq" id="WP_012278931.1">
    <property type="nucleotide sequence ID" value="NC_010334.1"/>
</dbReference>
<protein>
    <submittedName>
        <fullName evidence="6">Aldehyde dehydrogenase</fullName>
    </submittedName>
</protein>
<name>B0TJ11_SHEHH</name>
<feature type="active site" evidence="3">
    <location>
        <position position="236"/>
    </location>
</feature>
<dbReference type="InterPro" id="IPR016163">
    <property type="entry name" value="Ald_DH_C"/>
</dbReference>
<dbReference type="FunFam" id="3.40.309.10:FF:000009">
    <property type="entry name" value="Aldehyde dehydrogenase A"/>
    <property type="match status" value="1"/>
</dbReference>
<evidence type="ECO:0000259" key="5">
    <source>
        <dbReference type="Pfam" id="PF00171"/>
    </source>
</evidence>
<dbReference type="EMBL" id="CP000931">
    <property type="protein sequence ID" value="ABZ78414.1"/>
    <property type="molecule type" value="Genomic_DNA"/>
</dbReference>
<dbReference type="eggNOG" id="COG1012">
    <property type="taxonomic scope" value="Bacteria"/>
</dbReference>
<keyword evidence="7" id="KW-1185">Reference proteome</keyword>
<dbReference type="PANTHER" id="PTHR11699">
    <property type="entry name" value="ALDEHYDE DEHYDROGENASE-RELATED"/>
    <property type="match status" value="1"/>
</dbReference>
<dbReference type="Gene3D" id="3.40.605.10">
    <property type="entry name" value="Aldehyde Dehydrogenase, Chain A, domain 1"/>
    <property type="match status" value="1"/>
</dbReference>
<feature type="domain" description="Aldehyde dehydrogenase" evidence="5">
    <location>
        <begin position="6"/>
        <end position="461"/>
    </location>
</feature>
<dbReference type="InterPro" id="IPR029510">
    <property type="entry name" value="Ald_DH_CS_GLU"/>
</dbReference>
<dbReference type="PROSITE" id="PS00687">
    <property type="entry name" value="ALDEHYDE_DEHYDR_GLU"/>
    <property type="match status" value="1"/>
</dbReference>
<dbReference type="OrthoDB" id="9812625at2"/>
<evidence type="ECO:0000256" key="4">
    <source>
        <dbReference type="RuleBase" id="RU003345"/>
    </source>
</evidence>
<evidence type="ECO:0000313" key="6">
    <source>
        <dbReference type="EMBL" id="ABZ78414.1"/>
    </source>
</evidence>
<dbReference type="AlphaFoldDB" id="B0TJ11"/>
<dbReference type="Pfam" id="PF00171">
    <property type="entry name" value="Aldedh"/>
    <property type="match status" value="1"/>
</dbReference>
<evidence type="ECO:0000313" key="7">
    <source>
        <dbReference type="Proteomes" id="UP000001317"/>
    </source>
</evidence>
<evidence type="ECO:0000256" key="1">
    <source>
        <dbReference type="ARBA" id="ARBA00009986"/>
    </source>
</evidence>
<proteinExistence type="inferred from homology"/>
<dbReference type="PROSITE" id="PS00070">
    <property type="entry name" value="ALDEHYDE_DEHYDR_CYS"/>
    <property type="match status" value="1"/>
</dbReference>
<dbReference type="InterPro" id="IPR016161">
    <property type="entry name" value="Ald_DH/histidinol_DH"/>
</dbReference>
<dbReference type="GO" id="GO:0016620">
    <property type="term" value="F:oxidoreductase activity, acting on the aldehyde or oxo group of donors, NAD or NADP as acceptor"/>
    <property type="evidence" value="ECO:0007669"/>
    <property type="project" value="InterPro"/>
</dbReference>
<dbReference type="InterPro" id="IPR016162">
    <property type="entry name" value="Ald_DH_N"/>
</dbReference>
<dbReference type="InterPro" id="IPR015590">
    <property type="entry name" value="Aldehyde_DH_dom"/>
</dbReference>
<evidence type="ECO:0000256" key="3">
    <source>
        <dbReference type="PROSITE-ProRule" id="PRU10007"/>
    </source>
</evidence>
<dbReference type="CDD" id="cd07102">
    <property type="entry name" value="ALDH_EDX86601"/>
    <property type="match status" value="1"/>
</dbReference>
<dbReference type="Gene3D" id="3.40.309.10">
    <property type="entry name" value="Aldehyde Dehydrogenase, Chain A, domain 2"/>
    <property type="match status" value="1"/>
</dbReference>
<organism evidence="6 7">
    <name type="scientific">Shewanella halifaxensis (strain HAW-EB4)</name>
    <dbReference type="NCBI Taxonomy" id="458817"/>
    <lineage>
        <taxon>Bacteria</taxon>
        <taxon>Pseudomonadati</taxon>
        <taxon>Pseudomonadota</taxon>
        <taxon>Gammaproteobacteria</taxon>
        <taxon>Alteromonadales</taxon>
        <taxon>Shewanellaceae</taxon>
        <taxon>Shewanella</taxon>
    </lineage>
</organism>
<dbReference type="InterPro" id="IPR016160">
    <property type="entry name" value="Ald_DH_CS_CYS"/>
</dbReference>
<accession>B0TJ11</accession>
<keyword evidence="2 4" id="KW-0560">Oxidoreductase</keyword>
<dbReference type="Proteomes" id="UP000001317">
    <property type="component" value="Chromosome"/>
</dbReference>
<dbReference type="KEGG" id="shl:Shal_3874"/>
<dbReference type="HOGENOM" id="CLU_005391_1_0_6"/>
<sequence length="467" mass="50925">MEFSQQDTISPIDGRVYVSRSLASEQQAYACLTKAANAFNGGTASWKNVPLAERKALCQQAIELLCSQKDEIAQELSWMMGRPIRYCASELVGVAERSEYMIGICEEALATLRLEDKPGFTRFIKREPLGVVLVIAPWNYPYLTAINAIIPALLAGNCVILKHSAQTPLCAERLYQAFRGAGLPEGVFQYLHLSHVNTVKLIRHKLINYLAFTGSVDGGSKVEVAAAGRFIGVGLELGGKDPAYVRADANIDSAVAALVDGAFFNSGQSCCAVERIYVHANVYDQFVAKAVALTLQYRLGRSDELDTTLGPLVRSSAADFVREQIAEAIEQGAKAHIDEALFPLSQKGTTYLAPQIMTRVDHTMRVMTQESFGPVVGVMKVSDDNQAIALMNDSDFGLTASIFTQDIEAGLALGERVETGTLFLNRCDYLDPALAWTGIKQSGRGCSLSQLGFEQLTRPKSFHIKHN</sequence>
<gene>
    <name evidence="6" type="ordered locus">Shal_3874</name>
</gene>
<dbReference type="STRING" id="458817.Shal_3874"/>
<evidence type="ECO:0000256" key="2">
    <source>
        <dbReference type="ARBA" id="ARBA00023002"/>
    </source>
</evidence>
<comment type="similarity">
    <text evidence="1 4">Belongs to the aldehyde dehydrogenase family.</text>
</comment>
<dbReference type="SUPFAM" id="SSF53720">
    <property type="entry name" value="ALDH-like"/>
    <property type="match status" value="1"/>
</dbReference>